<comment type="similarity">
    <text evidence="1">Belongs to the GeBP family.</text>
</comment>
<accession>A0A2U1N2R2</accession>
<protein>
    <recommendedName>
        <fullName evidence="3">Glabrous enhancer-binding protein-like DBD domain-containing protein</fullName>
    </recommendedName>
</protein>
<feature type="domain" description="Glabrous enhancer-binding protein-like DBD" evidence="3">
    <location>
        <begin position="49"/>
        <end position="87"/>
    </location>
</feature>
<dbReference type="AlphaFoldDB" id="A0A2U1N2R2"/>
<evidence type="ECO:0000259" key="3">
    <source>
        <dbReference type="Pfam" id="PF04504"/>
    </source>
</evidence>
<evidence type="ECO:0000256" key="1">
    <source>
        <dbReference type="ARBA" id="ARBA00010820"/>
    </source>
</evidence>
<dbReference type="Proteomes" id="UP000245207">
    <property type="component" value="Unassembled WGS sequence"/>
</dbReference>
<reference evidence="4 5" key="1">
    <citation type="journal article" date="2018" name="Mol. Plant">
        <title>The genome of Artemisia annua provides insight into the evolution of Asteraceae family and artemisinin biosynthesis.</title>
        <authorList>
            <person name="Shen Q."/>
            <person name="Zhang L."/>
            <person name="Liao Z."/>
            <person name="Wang S."/>
            <person name="Yan T."/>
            <person name="Shi P."/>
            <person name="Liu M."/>
            <person name="Fu X."/>
            <person name="Pan Q."/>
            <person name="Wang Y."/>
            <person name="Lv Z."/>
            <person name="Lu X."/>
            <person name="Zhang F."/>
            <person name="Jiang W."/>
            <person name="Ma Y."/>
            <person name="Chen M."/>
            <person name="Hao X."/>
            <person name="Li L."/>
            <person name="Tang Y."/>
            <person name="Lv G."/>
            <person name="Zhou Y."/>
            <person name="Sun X."/>
            <person name="Brodelius P.E."/>
            <person name="Rose J.K.C."/>
            <person name="Tang K."/>
        </authorList>
    </citation>
    <scope>NUCLEOTIDE SEQUENCE [LARGE SCALE GENOMIC DNA]</scope>
    <source>
        <strain evidence="5">cv. Huhao1</strain>
        <tissue evidence="4">Leaf</tissue>
    </source>
</reference>
<feature type="compositionally biased region" description="Polar residues" evidence="2">
    <location>
        <begin position="1"/>
        <end position="11"/>
    </location>
</feature>
<organism evidence="4 5">
    <name type="scientific">Artemisia annua</name>
    <name type="common">Sweet wormwood</name>
    <dbReference type="NCBI Taxonomy" id="35608"/>
    <lineage>
        <taxon>Eukaryota</taxon>
        <taxon>Viridiplantae</taxon>
        <taxon>Streptophyta</taxon>
        <taxon>Embryophyta</taxon>
        <taxon>Tracheophyta</taxon>
        <taxon>Spermatophyta</taxon>
        <taxon>Magnoliopsida</taxon>
        <taxon>eudicotyledons</taxon>
        <taxon>Gunneridae</taxon>
        <taxon>Pentapetalae</taxon>
        <taxon>asterids</taxon>
        <taxon>campanulids</taxon>
        <taxon>Asterales</taxon>
        <taxon>Asteraceae</taxon>
        <taxon>Asteroideae</taxon>
        <taxon>Anthemideae</taxon>
        <taxon>Artemisiinae</taxon>
        <taxon>Artemisia</taxon>
    </lineage>
</organism>
<gene>
    <name evidence="4" type="ORF">CTI12_AA311590</name>
</gene>
<evidence type="ECO:0000313" key="5">
    <source>
        <dbReference type="Proteomes" id="UP000245207"/>
    </source>
</evidence>
<dbReference type="Pfam" id="PF04504">
    <property type="entry name" value="GeBP-like_DBD"/>
    <property type="match status" value="1"/>
</dbReference>
<proteinExistence type="inferred from homology"/>
<name>A0A2U1N2R2_ARTAN</name>
<feature type="compositionally biased region" description="Basic and acidic residues" evidence="2">
    <location>
        <begin position="12"/>
        <end position="46"/>
    </location>
</feature>
<dbReference type="EMBL" id="PKPP01003760">
    <property type="protein sequence ID" value="PWA67788.1"/>
    <property type="molecule type" value="Genomic_DNA"/>
</dbReference>
<comment type="caution">
    <text evidence="4">The sequence shown here is derived from an EMBL/GenBank/DDBJ whole genome shotgun (WGS) entry which is preliminary data.</text>
</comment>
<evidence type="ECO:0000313" key="4">
    <source>
        <dbReference type="EMBL" id="PWA67788.1"/>
    </source>
</evidence>
<feature type="region of interest" description="Disordered" evidence="2">
    <location>
        <begin position="1"/>
        <end position="49"/>
    </location>
</feature>
<dbReference type="InterPro" id="IPR053932">
    <property type="entry name" value="GeBP-like_DBD"/>
</dbReference>
<keyword evidence="5" id="KW-1185">Reference proteome</keyword>
<evidence type="ECO:0000256" key="2">
    <source>
        <dbReference type="SAM" id="MobiDB-lite"/>
    </source>
</evidence>
<sequence>MKNDNQSNPDTKTAKKDVPDKKRKNFEEPEKEAKKAKKTDEEDSKKPLFQRLFSEEDELVILKSMIDYKNENGVTREITDMSGDITKQICRTYLNSHDYDR</sequence>